<dbReference type="InterPro" id="IPR044256">
    <property type="entry name" value="HCF244-like"/>
</dbReference>
<feature type="domain" description="NmrA-like" evidence="3">
    <location>
        <begin position="5"/>
        <end position="289"/>
    </location>
</feature>
<gene>
    <name evidence="4" type="ORF">F0U60_32140</name>
</gene>
<dbReference type="InterPro" id="IPR036291">
    <property type="entry name" value="NAD(P)-bd_dom_sf"/>
</dbReference>
<evidence type="ECO:0000313" key="5">
    <source>
        <dbReference type="Proteomes" id="UP001611383"/>
    </source>
</evidence>
<organism evidence="4 5">
    <name type="scientific">Archangium minus</name>
    <dbReference type="NCBI Taxonomy" id="83450"/>
    <lineage>
        <taxon>Bacteria</taxon>
        <taxon>Pseudomonadati</taxon>
        <taxon>Myxococcota</taxon>
        <taxon>Myxococcia</taxon>
        <taxon>Myxococcales</taxon>
        <taxon>Cystobacterineae</taxon>
        <taxon>Archangiaceae</taxon>
        <taxon>Archangium</taxon>
    </lineage>
</organism>
<evidence type="ECO:0000256" key="1">
    <source>
        <dbReference type="ARBA" id="ARBA00022531"/>
    </source>
</evidence>
<dbReference type="RefSeq" id="WP_395805560.1">
    <property type="nucleotide sequence ID" value="NZ_CP043494.1"/>
</dbReference>
<dbReference type="InterPro" id="IPR008030">
    <property type="entry name" value="NmrA-like"/>
</dbReference>
<dbReference type="PANTHER" id="PTHR47128:SF2">
    <property type="entry name" value="PROTEIN HIGH CHLOROPHYLL FLUORESCENCE PHENOTYPE 244, CHLOROPLASTIC"/>
    <property type="match status" value="1"/>
</dbReference>
<dbReference type="Gene3D" id="3.40.50.720">
    <property type="entry name" value="NAD(P)-binding Rossmann-like Domain"/>
    <property type="match status" value="1"/>
</dbReference>
<evidence type="ECO:0000259" key="3">
    <source>
        <dbReference type="Pfam" id="PF05368"/>
    </source>
</evidence>
<dbReference type="Proteomes" id="UP001611383">
    <property type="component" value="Chromosome"/>
</dbReference>
<sequence length="307" mass="33479">MRHVTTVVGATGLLGSAICEQLAATGVPVRALVRPTSEPATVERLARSGVEPRQGDLKDPASLEAACEGARAVISTASSTLSRQEGDSIQSVDLNGQRALVKAAQRAGVEHFVFISFAPLQGRFPLQDAKRAVEEALMGSGLPRYTILQPTYFTEVWLSPALGFDYRNARARIFGTGHGRLNWISVEDVARFSVRALTSPRAWNRVLELGGEEALSQLDVVRLFEQASGRTWTLEHMSEQELREQSLGASDSLQRSFATLMLNVALGAPIDPRPAMEALSLRPSRLRDYVARVVAEQSLSSRESQLR</sequence>
<keyword evidence="2" id="KW-0604">Photosystem II</keyword>
<dbReference type="CDD" id="cd05243">
    <property type="entry name" value="SDR_a5"/>
    <property type="match status" value="1"/>
</dbReference>
<reference evidence="4 5" key="1">
    <citation type="submission" date="2019-08" db="EMBL/GenBank/DDBJ databases">
        <title>Archangium and Cystobacter genomes.</title>
        <authorList>
            <person name="Chen I.-C.K."/>
            <person name="Wielgoss S."/>
        </authorList>
    </citation>
    <scope>NUCLEOTIDE SEQUENCE [LARGE SCALE GENOMIC DNA]</scope>
    <source>
        <strain evidence="4 5">Cbm 6</strain>
    </source>
</reference>
<protein>
    <submittedName>
        <fullName evidence="4">SDR family oxidoreductase</fullName>
    </submittedName>
</protein>
<dbReference type="SUPFAM" id="SSF51735">
    <property type="entry name" value="NAD(P)-binding Rossmann-fold domains"/>
    <property type="match status" value="1"/>
</dbReference>
<evidence type="ECO:0000313" key="4">
    <source>
        <dbReference type="EMBL" id="WNG48260.1"/>
    </source>
</evidence>
<dbReference type="Pfam" id="PF05368">
    <property type="entry name" value="NmrA"/>
    <property type="match status" value="1"/>
</dbReference>
<dbReference type="EMBL" id="CP043494">
    <property type="protein sequence ID" value="WNG48260.1"/>
    <property type="molecule type" value="Genomic_DNA"/>
</dbReference>
<accession>A0ABY9WYN4</accession>
<keyword evidence="5" id="KW-1185">Reference proteome</keyword>
<proteinExistence type="predicted"/>
<keyword evidence="1" id="KW-0602">Photosynthesis</keyword>
<dbReference type="PANTHER" id="PTHR47128">
    <property type="match status" value="1"/>
</dbReference>
<name>A0ABY9WYN4_9BACT</name>
<evidence type="ECO:0000256" key="2">
    <source>
        <dbReference type="ARBA" id="ARBA00023276"/>
    </source>
</evidence>